<dbReference type="PANTHER" id="PTHR30487:SF0">
    <property type="entry name" value="PREPILIN LEADER PEPTIDASE_N-METHYLTRANSFERASE-RELATED"/>
    <property type="match status" value="1"/>
</dbReference>
<keyword evidence="3" id="KW-1003">Cell membrane</keyword>
<feature type="transmembrane region" description="Helical" evidence="7">
    <location>
        <begin position="152"/>
        <end position="169"/>
    </location>
</feature>
<dbReference type="InterPro" id="IPR010627">
    <property type="entry name" value="Prepilin_pept_A24_N"/>
</dbReference>
<feature type="transmembrane region" description="Helical" evidence="7">
    <location>
        <begin position="222"/>
        <end position="240"/>
    </location>
</feature>
<comment type="subcellular location">
    <subcellularLocation>
        <location evidence="1">Cell membrane</location>
        <topology evidence="1">Multi-pass membrane protein</topology>
    </subcellularLocation>
</comment>
<dbReference type="InterPro" id="IPR000045">
    <property type="entry name" value="Prepilin_IV_endopep_pep"/>
</dbReference>
<protein>
    <submittedName>
        <fullName evidence="10">Prepilin peptidase</fullName>
    </submittedName>
</protein>
<feature type="transmembrane region" description="Helical" evidence="7">
    <location>
        <begin position="6"/>
        <end position="25"/>
    </location>
</feature>
<evidence type="ECO:0000256" key="1">
    <source>
        <dbReference type="ARBA" id="ARBA00004651"/>
    </source>
</evidence>
<feature type="transmembrane region" description="Helical" evidence="7">
    <location>
        <begin position="128"/>
        <end position="145"/>
    </location>
</feature>
<evidence type="ECO:0000256" key="5">
    <source>
        <dbReference type="ARBA" id="ARBA00022989"/>
    </source>
</evidence>
<name>A0ABV5AFT5_9BACL</name>
<dbReference type="Gene3D" id="1.20.120.1220">
    <property type="match status" value="1"/>
</dbReference>
<proteinExistence type="inferred from homology"/>
<evidence type="ECO:0000313" key="10">
    <source>
        <dbReference type="EMBL" id="MFB5191099.1"/>
    </source>
</evidence>
<evidence type="ECO:0000256" key="4">
    <source>
        <dbReference type="ARBA" id="ARBA00022692"/>
    </source>
</evidence>
<keyword evidence="4 7" id="KW-0812">Transmembrane</keyword>
<dbReference type="RefSeq" id="WP_275476557.1">
    <property type="nucleotide sequence ID" value="NZ_CP162940.1"/>
</dbReference>
<evidence type="ECO:0000256" key="6">
    <source>
        <dbReference type="ARBA" id="ARBA00023136"/>
    </source>
</evidence>
<reference evidence="10 11" key="1">
    <citation type="journal article" date="2024" name="Int. J. Mol. Sci.">
        <title>Exploration of Alicyclobacillus spp. Genome in Search of Antibiotic Resistance.</title>
        <authorList>
            <person name="Bucka-Kolendo J."/>
            <person name="Kiousi D.E."/>
            <person name="Dekowska A."/>
            <person name="Mikolajczuk-Szczyrba A."/>
            <person name="Karadedos D.M."/>
            <person name="Michael P."/>
            <person name="Galanis A."/>
            <person name="Sokolowska B."/>
        </authorList>
    </citation>
    <scope>NUCLEOTIDE SEQUENCE [LARGE SCALE GENOMIC DNA]</scope>
    <source>
        <strain evidence="10 11">KKP 3000</strain>
    </source>
</reference>
<feature type="domain" description="Prepilin type IV endopeptidase peptidase" evidence="8">
    <location>
        <begin position="109"/>
        <end position="208"/>
    </location>
</feature>
<evidence type="ECO:0000256" key="3">
    <source>
        <dbReference type="ARBA" id="ARBA00022475"/>
    </source>
</evidence>
<keyword evidence="5 7" id="KW-1133">Transmembrane helix</keyword>
<comment type="caution">
    <text evidence="10">The sequence shown here is derived from an EMBL/GenBank/DDBJ whole genome shotgun (WGS) entry which is preliminary data.</text>
</comment>
<organism evidence="10 11">
    <name type="scientific">Alicyclobacillus fastidiosus</name>
    <dbReference type="NCBI Taxonomy" id="392011"/>
    <lineage>
        <taxon>Bacteria</taxon>
        <taxon>Bacillati</taxon>
        <taxon>Bacillota</taxon>
        <taxon>Bacilli</taxon>
        <taxon>Bacillales</taxon>
        <taxon>Alicyclobacillaceae</taxon>
        <taxon>Alicyclobacillus</taxon>
    </lineage>
</organism>
<comment type="similarity">
    <text evidence="2">Belongs to the peptidase A24 family.</text>
</comment>
<dbReference type="Proteomes" id="UP001579974">
    <property type="component" value="Unassembled WGS sequence"/>
</dbReference>
<sequence>MALQGLVSLYLFFVGAVFGSFATLVGDRIPSGQSIVRPGSSCNHCGLRLRTWHLVPVVSFVVLQGRCTACRAFIPMRYPVQEALLGGAVVLSFWHRESVLQVLMWCGLWFVMTVAISSDFTKLIVPNWLTYPSAGVFYILSALASRSFLHPLFGLGGGFAMIFIVHLLSGGKMGLGDAKLYLSIGAVLGVALTVESFLFACLLGAVIGGVLRLTGQIARKQYVPFVPFIALGVICAQFVFPGFPQWYLHHVLGLL</sequence>
<feature type="domain" description="Prepilin peptidase A24 N-terminal" evidence="9">
    <location>
        <begin position="14"/>
        <end position="95"/>
    </location>
</feature>
<evidence type="ECO:0000313" key="11">
    <source>
        <dbReference type="Proteomes" id="UP001579974"/>
    </source>
</evidence>
<evidence type="ECO:0000256" key="7">
    <source>
        <dbReference type="SAM" id="Phobius"/>
    </source>
</evidence>
<accession>A0ABV5AFT5</accession>
<keyword evidence="6 7" id="KW-0472">Membrane</keyword>
<evidence type="ECO:0000259" key="9">
    <source>
        <dbReference type="Pfam" id="PF06750"/>
    </source>
</evidence>
<dbReference type="EMBL" id="JBDXSU010000009">
    <property type="protein sequence ID" value="MFB5191099.1"/>
    <property type="molecule type" value="Genomic_DNA"/>
</dbReference>
<dbReference type="Pfam" id="PF01478">
    <property type="entry name" value="Peptidase_A24"/>
    <property type="match status" value="1"/>
</dbReference>
<evidence type="ECO:0000256" key="2">
    <source>
        <dbReference type="ARBA" id="ARBA00005801"/>
    </source>
</evidence>
<evidence type="ECO:0000259" key="8">
    <source>
        <dbReference type="Pfam" id="PF01478"/>
    </source>
</evidence>
<dbReference type="InterPro" id="IPR050882">
    <property type="entry name" value="Prepilin_peptidase/N-MTase"/>
</dbReference>
<gene>
    <name evidence="10" type="ORF">KKP3000_004603</name>
</gene>
<feature type="transmembrane region" description="Helical" evidence="7">
    <location>
        <begin position="181"/>
        <end position="210"/>
    </location>
</feature>
<feature type="transmembrane region" description="Helical" evidence="7">
    <location>
        <begin position="99"/>
        <end position="116"/>
    </location>
</feature>
<dbReference type="Pfam" id="PF06750">
    <property type="entry name" value="A24_N_bact"/>
    <property type="match status" value="1"/>
</dbReference>
<dbReference type="PANTHER" id="PTHR30487">
    <property type="entry name" value="TYPE 4 PREPILIN-LIKE PROTEINS LEADER PEPTIDE-PROCESSING ENZYME"/>
    <property type="match status" value="1"/>
</dbReference>
<keyword evidence="11" id="KW-1185">Reference proteome</keyword>